<comment type="caution">
    <text evidence="1">The sequence shown here is derived from an EMBL/GenBank/DDBJ whole genome shotgun (WGS) entry which is preliminary data.</text>
</comment>
<dbReference type="InterPro" id="IPR016024">
    <property type="entry name" value="ARM-type_fold"/>
</dbReference>
<protein>
    <recommendedName>
        <fullName evidence="3">HEAT repeat-containing protein 6</fullName>
    </recommendedName>
</protein>
<dbReference type="Gene3D" id="1.25.10.10">
    <property type="entry name" value="Leucine-rich Repeat Variant"/>
    <property type="match status" value="1"/>
</dbReference>
<evidence type="ECO:0008006" key="3">
    <source>
        <dbReference type="Google" id="ProtNLM"/>
    </source>
</evidence>
<dbReference type="PANTHER" id="PTHR13366">
    <property type="entry name" value="MALARIA ANTIGEN-RELATED"/>
    <property type="match status" value="1"/>
</dbReference>
<proteinExistence type="predicted"/>
<accession>A0A3L5TRS8</accession>
<reference evidence="1 2" key="1">
    <citation type="journal article" date="2016" name="PLoS ONE">
        <title>A First Insight into the Genome of the Filter-Feeder Mussel Mytilus galloprovincialis.</title>
        <authorList>
            <person name="Murgarella M."/>
            <person name="Puiu D."/>
            <person name="Novoa B."/>
            <person name="Figueras A."/>
            <person name="Posada D."/>
            <person name="Canchaya C."/>
        </authorList>
    </citation>
    <scope>NUCLEOTIDE SEQUENCE [LARGE SCALE GENOMIC DNA]</scope>
    <source>
        <tissue evidence="1">Muscle</tissue>
    </source>
</reference>
<dbReference type="InterPro" id="IPR052107">
    <property type="entry name" value="HEAT6"/>
</dbReference>
<dbReference type="PANTHER" id="PTHR13366:SF0">
    <property type="entry name" value="HEAT REPEAT-CONTAINING PROTEIN 6"/>
    <property type="match status" value="1"/>
</dbReference>
<keyword evidence="2" id="KW-1185">Reference proteome</keyword>
<dbReference type="EMBL" id="KV588299">
    <property type="protein sequence ID" value="OPL31558.1"/>
    <property type="molecule type" value="Genomic_DNA"/>
</dbReference>
<dbReference type="AlphaFoldDB" id="A0A3L5TRS8"/>
<feature type="non-terminal residue" evidence="1">
    <location>
        <position position="1"/>
    </location>
</feature>
<gene>
    <name evidence="1" type="ORF">AM593_03225</name>
</gene>
<organism evidence="1 2">
    <name type="scientific">Mytilus galloprovincialis</name>
    <name type="common">Mediterranean mussel</name>
    <dbReference type="NCBI Taxonomy" id="29158"/>
    <lineage>
        <taxon>Eukaryota</taxon>
        <taxon>Metazoa</taxon>
        <taxon>Spiralia</taxon>
        <taxon>Lophotrochozoa</taxon>
        <taxon>Mollusca</taxon>
        <taxon>Bivalvia</taxon>
        <taxon>Autobranchia</taxon>
        <taxon>Pteriomorphia</taxon>
        <taxon>Mytilida</taxon>
        <taxon>Mytiloidea</taxon>
        <taxon>Mytilidae</taxon>
        <taxon>Mytilinae</taxon>
        <taxon>Mytilus</taxon>
    </lineage>
</organism>
<evidence type="ECO:0000313" key="2">
    <source>
        <dbReference type="Proteomes" id="UP000266721"/>
    </source>
</evidence>
<sequence length="372" mass="41851">VHQFWDYILNGPIPKILQRETHNPVKAVTCDCLSNIGADMDKRILCITLILGLTSDEDRVVRSSAVRTLGVYVLYTCLREDVNFVADAANAILTCMADSSLNVRLKTAWSLANLCDALVLNKDDGDTEFMEDFSDLLLQKLFTTATHACQDNDKVKSNAVRALGNIMRYLPTRSLAKIPFRTAVEDGVKALVKNISSGAMKKDILITLCSVVTDCKNFKVRINAALALGSPAERCHYGNQDLYLHVWESLIKGLKTAEDITDFAEYRYRDSLNDHICSAILHIILLTTQEDLTTLSDLLTKEDITVYFDRFKNSTKHKELPQAEEQLRKLESDGSLTESEKSVVNILIDLCRIEDEDEEKEPEKTAFVQTYD</sequence>
<dbReference type="Proteomes" id="UP000266721">
    <property type="component" value="Unassembled WGS sequence"/>
</dbReference>
<dbReference type="SUPFAM" id="SSF48371">
    <property type="entry name" value="ARM repeat"/>
    <property type="match status" value="1"/>
</dbReference>
<dbReference type="InterPro" id="IPR011989">
    <property type="entry name" value="ARM-like"/>
</dbReference>
<name>A0A3L5TRS8_MYTGA</name>
<evidence type="ECO:0000313" key="1">
    <source>
        <dbReference type="EMBL" id="OPL31558.1"/>
    </source>
</evidence>